<protein>
    <recommendedName>
        <fullName evidence="4">TIGR03089 family protein</fullName>
    </recommendedName>
</protein>
<evidence type="ECO:0008006" key="4">
    <source>
        <dbReference type="Google" id="ProtNLM"/>
    </source>
</evidence>
<gene>
    <name evidence="2" type="ORF">SAMN04487766_11253</name>
</gene>
<name>A0A1G9YEI1_9ACTO</name>
<dbReference type="AlphaFoldDB" id="A0A1G9YEI1"/>
<feature type="region of interest" description="Disordered" evidence="1">
    <location>
        <begin position="127"/>
        <end position="151"/>
    </location>
</feature>
<organism evidence="2 3">
    <name type="scientific">Actinomyces ruminicola</name>
    <dbReference type="NCBI Taxonomy" id="332524"/>
    <lineage>
        <taxon>Bacteria</taxon>
        <taxon>Bacillati</taxon>
        <taxon>Actinomycetota</taxon>
        <taxon>Actinomycetes</taxon>
        <taxon>Actinomycetales</taxon>
        <taxon>Actinomycetaceae</taxon>
        <taxon>Actinomyces</taxon>
    </lineage>
</organism>
<dbReference type="EMBL" id="FNHU01000012">
    <property type="protein sequence ID" value="SDN07618.1"/>
    <property type="molecule type" value="Genomic_DNA"/>
</dbReference>
<accession>A0A1G9YEI1</accession>
<dbReference type="InterPro" id="IPR017523">
    <property type="entry name" value="Rv3268"/>
</dbReference>
<proteinExistence type="predicted"/>
<evidence type="ECO:0000313" key="3">
    <source>
        <dbReference type="Proteomes" id="UP000199671"/>
    </source>
</evidence>
<sequence>MTIACEVSVHWPRGALLCLDRTVTSPVADTLADLLPSAAASRPWLVWYAPGERVELTGHVLHMWQCKIANLLTEEAPTADPAELLVHLDLGVHWRTVTWCCGAWLAGGAVTFTSAYPTAAARSGDDIDGTAAAAPQPDAAPHPGTTSGAPTALAAPADVSVAFAPTGLAADAELQVLVPREPLARHWPGTLPPLVLDGVAEVMSRADAFPAQPVESTRAAIRLDPAGSAGTPTEVSRAALVAGLGELACPVDAPGTAERAPTAGAGHRAALVRARTGLEALRGVLAAWQAGQTAVLVSPDADADLVQAAARQECGEPH</sequence>
<feature type="compositionally biased region" description="Low complexity" evidence="1">
    <location>
        <begin position="131"/>
        <end position="143"/>
    </location>
</feature>
<dbReference type="NCBIfam" id="TIGR03089">
    <property type="entry name" value="TIGR03089 family protein"/>
    <property type="match status" value="1"/>
</dbReference>
<reference evidence="2 3" key="1">
    <citation type="submission" date="2016-10" db="EMBL/GenBank/DDBJ databases">
        <authorList>
            <person name="de Groot N.N."/>
        </authorList>
    </citation>
    <scope>NUCLEOTIDE SEQUENCE [LARGE SCALE GENOMIC DNA]</scope>
    <source>
        <strain evidence="2 3">KPR-7B</strain>
    </source>
</reference>
<evidence type="ECO:0000313" key="2">
    <source>
        <dbReference type="EMBL" id="SDN07618.1"/>
    </source>
</evidence>
<dbReference type="Proteomes" id="UP000199671">
    <property type="component" value="Unassembled WGS sequence"/>
</dbReference>
<evidence type="ECO:0000256" key="1">
    <source>
        <dbReference type="SAM" id="MobiDB-lite"/>
    </source>
</evidence>